<dbReference type="SUPFAM" id="SSF55874">
    <property type="entry name" value="ATPase domain of HSP90 chaperone/DNA topoisomerase II/histidine kinase"/>
    <property type="match status" value="1"/>
</dbReference>
<evidence type="ECO:0000256" key="3">
    <source>
        <dbReference type="ARBA" id="ARBA00022553"/>
    </source>
</evidence>
<keyword evidence="5" id="KW-0547">Nucleotide-binding</keyword>
<evidence type="ECO:0000256" key="9">
    <source>
        <dbReference type="SAM" id="Coils"/>
    </source>
</evidence>
<evidence type="ECO:0000256" key="10">
    <source>
        <dbReference type="SAM" id="SignalP"/>
    </source>
</evidence>
<feature type="signal peptide" evidence="10">
    <location>
        <begin position="1"/>
        <end position="30"/>
    </location>
</feature>
<keyword evidence="9" id="KW-0175">Coiled coil</keyword>
<dbReference type="InterPro" id="IPR001638">
    <property type="entry name" value="Solute-binding_3/MltF_N"/>
</dbReference>
<keyword evidence="7" id="KW-0067">ATP-binding</keyword>
<evidence type="ECO:0000256" key="2">
    <source>
        <dbReference type="ARBA" id="ARBA00012438"/>
    </source>
</evidence>
<dbReference type="PRINTS" id="PR00344">
    <property type="entry name" value="BCTRLSENSOR"/>
</dbReference>
<gene>
    <name evidence="12" type="ORF">ET418_17685</name>
</gene>
<dbReference type="InterPro" id="IPR004358">
    <property type="entry name" value="Sig_transdc_His_kin-like_C"/>
</dbReference>
<accession>A0A5A9X6A4</accession>
<dbReference type="Proteomes" id="UP000324298">
    <property type="component" value="Unassembled WGS sequence"/>
</dbReference>
<keyword evidence="3" id="KW-0597">Phosphoprotein</keyword>
<dbReference type="GO" id="GO:0000155">
    <property type="term" value="F:phosphorelay sensor kinase activity"/>
    <property type="evidence" value="ECO:0007669"/>
    <property type="project" value="InterPro"/>
</dbReference>
<dbReference type="SMART" id="SM00062">
    <property type="entry name" value="PBPb"/>
    <property type="match status" value="1"/>
</dbReference>
<dbReference type="SUPFAM" id="SSF47384">
    <property type="entry name" value="Homodimeric domain of signal transducing histidine kinase"/>
    <property type="match status" value="1"/>
</dbReference>
<evidence type="ECO:0000256" key="6">
    <source>
        <dbReference type="ARBA" id="ARBA00022777"/>
    </source>
</evidence>
<dbReference type="Pfam" id="PF00497">
    <property type="entry name" value="SBP_bac_3"/>
    <property type="match status" value="1"/>
</dbReference>
<dbReference type="Gene3D" id="3.30.565.10">
    <property type="entry name" value="Histidine kinase-like ATPase, C-terminal domain"/>
    <property type="match status" value="1"/>
</dbReference>
<dbReference type="PROSITE" id="PS50109">
    <property type="entry name" value="HIS_KIN"/>
    <property type="match status" value="1"/>
</dbReference>
<dbReference type="Gene3D" id="3.40.190.10">
    <property type="entry name" value="Periplasmic binding protein-like II"/>
    <property type="match status" value="2"/>
</dbReference>
<evidence type="ECO:0000256" key="7">
    <source>
        <dbReference type="ARBA" id="ARBA00022840"/>
    </source>
</evidence>
<evidence type="ECO:0000313" key="13">
    <source>
        <dbReference type="Proteomes" id="UP000324298"/>
    </source>
</evidence>
<evidence type="ECO:0000313" key="12">
    <source>
        <dbReference type="EMBL" id="KAA0887978.1"/>
    </source>
</evidence>
<feature type="coiled-coil region" evidence="9">
    <location>
        <begin position="294"/>
        <end position="360"/>
    </location>
</feature>
<keyword evidence="8" id="KW-0902">Two-component regulatory system</keyword>
<dbReference type="InterPro" id="IPR003661">
    <property type="entry name" value="HisK_dim/P_dom"/>
</dbReference>
<dbReference type="GO" id="GO:0005524">
    <property type="term" value="F:ATP binding"/>
    <property type="evidence" value="ECO:0007669"/>
    <property type="project" value="UniProtKB-KW"/>
</dbReference>
<dbReference type="InterPro" id="IPR036890">
    <property type="entry name" value="HATPase_C_sf"/>
</dbReference>
<name>A0A5A9X6A4_9BACT</name>
<dbReference type="Gene3D" id="1.10.287.130">
    <property type="match status" value="1"/>
</dbReference>
<comment type="catalytic activity">
    <reaction evidence="1">
        <text>ATP + protein L-histidine = ADP + protein N-phospho-L-histidine.</text>
        <dbReference type="EC" id="2.7.13.3"/>
    </reaction>
</comment>
<dbReference type="OrthoDB" id="5397184at2"/>
<dbReference type="CDD" id="cd13704">
    <property type="entry name" value="PBP2_HisK"/>
    <property type="match status" value="1"/>
</dbReference>
<dbReference type="Pfam" id="PF02518">
    <property type="entry name" value="HATPase_c"/>
    <property type="match status" value="1"/>
</dbReference>
<dbReference type="EC" id="2.7.13.3" evidence="2"/>
<dbReference type="PANTHER" id="PTHR43065">
    <property type="entry name" value="SENSOR HISTIDINE KINASE"/>
    <property type="match status" value="1"/>
</dbReference>
<proteinExistence type="predicted"/>
<reference evidence="12 13" key="1">
    <citation type="submission" date="2019-04" db="EMBL/GenBank/DDBJ databases">
        <title>Geobacter ruber sp. nov., ferric-reducing bacteria isolated from paddy soil.</title>
        <authorList>
            <person name="Xu Z."/>
            <person name="Masuda Y."/>
            <person name="Itoh H."/>
            <person name="Senoo K."/>
        </authorList>
    </citation>
    <scope>NUCLEOTIDE SEQUENCE [LARGE SCALE GENOMIC DNA]</scope>
    <source>
        <strain evidence="12 13">Red88</strain>
    </source>
</reference>
<dbReference type="AlphaFoldDB" id="A0A5A9X6A4"/>
<evidence type="ECO:0000256" key="1">
    <source>
        <dbReference type="ARBA" id="ARBA00000085"/>
    </source>
</evidence>
<evidence type="ECO:0000256" key="5">
    <source>
        <dbReference type="ARBA" id="ARBA00022741"/>
    </source>
</evidence>
<keyword evidence="13" id="KW-1185">Reference proteome</keyword>
<dbReference type="InterPro" id="IPR036097">
    <property type="entry name" value="HisK_dim/P_sf"/>
</dbReference>
<comment type="caution">
    <text evidence="12">The sequence shown here is derived from an EMBL/GenBank/DDBJ whole genome shotgun (WGS) entry which is preliminary data.</text>
</comment>
<evidence type="ECO:0000256" key="4">
    <source>
        <dbReference type="ARBA" id="ARBA00022679"/>
    </source>
</evidence>
<dbReference type="EMBL" id="SRSD01000014">
    <property type="protein sequence ID" value="KAA0887978.1"/>
    <property type="molecule type" value="Genomic_DNA"/>
</dbReference>
<organism evidence="12 13">
    <name type="scientific">Oryzomonas rubra</name>
    <dbReference type="NCBI Taxonomy" id="2509454"/>
    <lineage>
        <taxon>Bacteria</taxon>
        <taxon>Pseudomonadati</taxon>
        <taxon>Thermodesulfobacteriota</taxon>
        <taxon>Desulfuromonadia</taxon>
        <taxon>Geobacterales</taxon>
        <taxon>Geobacteraceae</taxon>
        <taxon>Oryzomonas</taxon>
    </lineage>
</organism>
<dbReference type="InterPro" id="IPR005467">
    <property type="entry name" value="His_kinase_dom"/>
</dbReference>
<feature type="chain" id="PRO_5022892100" description="histidine kinase" evidence="10">
    <location>
        <begin position="31"/>
        <end position="613"/>
    </location>
</feature>
<dbReference type="SMART" id="SM00387">
    <property type="entry name" value="HATPase_c"/>
    <property type="match status" value="1"/>
</dbReference>
<keyword evidence="10" id="KW-0732">Signal</keyword>
<feature type="domain" description="Histidine kinase" evidence="11">
    <location>
        <begin position="383"/>
        <end position="598"/>
    </location>
</feature>
<sequence length="613" mass="68135">MLATTNRMKTRMTLIVLTVAALSMAFAARAEDFTPPPVASDTIIAAIPPDFPPTYSQDRQTGKPVGFAVDVMNEIARRAGLKVVYVFGQQWDEVEHLVLSGKADLVPNLLVDDARSKLFTFTEPVESVPIHLTVRSHESRFYGIIPGIKIGVIKESVGEHYLKGVPAITINTYPNLHSLIFELLSGQIDAALTATPNIMKLANEAGVGDKIKAVGEPVIDGKRAMALRKGNLVLAARLNKAIEGFVGSPEYQALYRKWWGTPEPYWNARRVAGTIGATLALAILSMGGWRYYSIKRLNARLTESMAKLEKAQKTLQEQAALLEEEIAERHLAEVNLAVKQQQLEEVNRSLEDHIATTLKELREKDQMLIQQGRFAAMGEMISNISHQWRQPLNNVGLIIQNLQEMSEHGELNPEILNHEVKVAMDVILFMSNTIDDFRFFFRPDKEKSEFIVNKVIERTIKFMSPALRNYGITIAFDAEPNVCIVGYPNEYSQMLINIINNAKDVLLERKTLKPRITIRVFRDNALAVATIADNAGGIAVDVLPKVFDPYFTTKEPGKGTGIGLYMSKVIAEKNMEGRLIARNLADGAEFRIEMPLRGPLQVAVHGDAVQPAS</sequence>
<dbReference type="InterPro" id="IPR003594">
    <property type="entry name" value="HATPase_dom"/>
</dbReference>
<keyword evidence="4" id="KW-0808">Transferase</keyword>
<dbReference type="CDD" id="cd00082">
    <property type="entry name" value="HisKA"/>
    <property type="match status" value="1"/>
</dbReference>
<evidence type="ECO:0000259" key="11">
    <source>
        <dbReference type="PROSITE" id="PS50109"/>
    </source>
</evidence>
<dbReference type="SUPFAM" id="SSF53850">
    <property type="entry name" value="Periplasmic binding protein-like II"/>
    <property type="match status" value="1"/>
</dbReference>
<evidence type="ECO:0000256" key="8">
    <source>
        <dbReference type="ARBA" id="ARBA00023012"/>
    </source>
</evidence>
<keyword evidence="6" id="KW-0418">Kinase</keyword>
<protein>
    <recommendedName>
        <fullName evidence="2">histidine kinase</fullName>
        <ecNumber evidence="2">2.7.13.3</ecNumber>
    </recommendedName>
</protein>
<dbReference type="PANTHER" id="PTHR43065:SF10">
    <property type="entry name" value="PEROXIDE STRESS-ACTIVATED HISTIDINE KINASE MAK3"/>
    <property type="match status" value="1"/>
</dbReference>